<name>A0ABM7YEY7_9BURK</name>
<evidence type="ECO:0000256" key="12">
    <source>
        <dbReference type="PROSITE-ProRule" id="PRU00110"/>
    </source>
</evidence>
<keyword evidence="10" id="KW-0902">Two-component regulatory system</keyword>
<dbReference type="CDD" id="cd00130">
    <property type="entry name" value="PAS"/>
    <property type="match status" value="4"/>
</dbReference>
<dbReference type="Pfam" id="PF00072">
    <property type="entry name" value="Response_reg"/>
    <property type="match status" value="1"/>
</dbReference>
<dbReference type="InterPro" id="IPR036890">
    <property type="entry name" value="HATPase_C_sf"/>
</dbReference>
<dbReference type="EC" id="2.7.13.3" evidence="3"/>
<feature type="domain" description="PAS" evidence="18">
    <location>
        <begin position="252"/>
        <end position="323"/>
    </location>
</feature>
<dbReference type="SUPFAM" id="SSF55785">
    <property type="entry name" value="PYP-like sensor domain (PAS domain)"/>
    <property type="match status" value="4"/>
</dbReference>
<evidence type="ECO:0000259" key="20">
    <source>
        <dbReference type="PROSITE" id="PS50894"/>
    </source>
</evidence>
<evidence type="ECO:0000259" key="16">
    <source>
        <dbReference type="PROSITE" id="PS50109"/>
    </source>
</evidence>
<keyword evidence="11 15" id="KW-0472">Membrane</keyword>
<dbReference type="PROSITE" id="PS50113">
    <property type="entry name" value="PAC"/>
    <property type="match status" value="2"/>
</dbReference>
<evidence type="ECO:0000256" key="2">
    <source>
        <dbReference type="ARBA" id="ARBA00004651"/>
    </source>
</evidence>
<keyword evidence="8" id="KW-0067">ATP-binding</keyword>
<dbReference type="SMART" id="SM00091">
    <property type="entry name" value="PAS"/>
    <property type="match status" value="4"/>
</dbReference>
<evidence type="ECO:0000256" key="5">
    <source>
        <dbReference type="ARBA" id="ARBA00022553"/>
    </source>
</evidence>
<evidence type="ECO:0000256" key="11">
    <source>
        <dbReference type="ARBA" id="ARBA00023136"/>
    </source>
</evidence>
<dbReference type="SMART" id="SM00086">
    <property type="entry name" value="PAC"/>
    <property type="match status" value="4"/>
</dbReference>
<reference evidence="21" key="1">
    <citation type="submission" date="2022-04" db="EMBL/GenBank/DDBJ databases">
        <title>Whole genome sequence of Sphaerotilus sp. FB-5.</title>
        <authorList>
            <person name="Takeda M."/>
            <person name="Narihara S."/>
            <person name="Akimoto M."/>
            <person name="Akimoto R."/>
            <person name="Nishiyashiki S."/>
            <person name="Murakami T."/>
        </authorList>
    </citation>
    <scope>NUCLEOTIDE SEQUENCE</scope>
    <source>
        <strain evidence="21">FB-5</strain>
    </source>
</reference>
<dbReference type="InterPro" id="IPR005467">
    <property type="entry name" value="His_kinase_dom"/>
</dbReference>
<dbReference type="PANTHER" id="PTHR45339">
    <property type="entry name" value="HYBRID SIGNAL TRANSDUCTION HISTIDINE KINASE J"/>
    <property type="match status" value="1"/>
</dbReference>
<keyword evidence="6 15" id="KW-0812">Transmembrane</keyword>
<keyword evidence="22" id="KW-1185">Reference proteome</keyword>
<dbReference type="Pfam" id="PF00512">
    <property type="entry name" value="HisKA"/>
    <property type="match status" value="1"/>
</dbReference>
<dbReference type="InterPro" id="IPR001789">
    <property type="entry name" value="Sig_transdc_resp-reg_receiver"/>
</dbReference>
<dbReference type="Gene3D" id="1.20.120.160">
    <property type="entry name" value="HPT domain"/>
    <property type="match status" value="1"/>
</dbReference>
<dbReference type="InterPro" id="IPR013656">
    <property type="entry name" value="PAS_4"/>
</dbReference>
<accession>A0ABM7YEY7</accession>
<keyword evidence="9 15" id="KW-1133">Transmembrane helix</keyword>
<evidence type="ECO:0000313" key="22">
    <source>
        <dbReference type="Proteomes" id="UP001057498"/>
    </source>
</evidence>
<dbReference type="SMART" id="SM00073">
    <property type="entry name" value="HPT"/>
    <property type="match status" value="1"/>
</dbReference>
<dbReference type="Pfam" id="PF13188">
    <property type="entry name" value="PAS_8"/>
    <property type="match status" value="1"/>
</dbReference>
<feature type="modified residue" description="4-aspartylphosphate" evidence="13">
    <location>
        <position position="1087"/>
    </location>
</feature>
<dbReference type="SUPFAM" id="SSF55874">
    <property type="entry name" value="ATPase domain of HSP90 chaperone/DNA topoisomerase II/histidine kinase"/>
    <property type="match status" value="1"/>
</dbReference>
<dbReference type="CDD" id="cd16922">
    <property type="entry name" value="HATPase_EvgS-ArcB-TorS-like"/>
    <property type="match status" value="1"/>
</dbReference>
<dbReference type="InterPro" id="IPR001610">
    <property type="entry name" value="PAC"/>
</dbReference>
<dbReference type="EMBL" id="AP025730">
    <property type="protein sequence ID" value="BDI03258.1"/>
    <property type="molecule type" value="Genomic_DNA"/>
</dbReference>
<sequence>MATARRTGGGWIGRIGLRSRVARRLLLWTLLVGGLCSLLVATAMAVHTYRDRVATLQTTLRAMAQLVLPALEQSVWAFDQKQVELQLRSLEALPDVAAVRLQQKGLQTLELRSGPLSADTLSVSLPLLHVEEGRRHELGSITLVTDLGGLRQRWVRELALAFGGHALVIILIALLSSLVYQGLLTRRLLALADELRNVTPEDLRQAPPAALAQLPDEPDELDELATAIVALKATGHQALRDADDKAVRLQATSRLLDSIVEHMPNMIFLKDAAQLRFVLFNQAGEQLLGWDRADLLGKNDHDFFPARQADQFIARDREVLSSHDVLEVEEEITTRDGTCHLLRTRKLALRNEHGEAEFLLGISEDVTERKRNAEALRERDELYHTILSRAGDGIDLVDVETLRILEVNDAACEMMGYSREEYLKLRLPDIHPDLDEASMRERIAGVLAAGSASMELHHRAKDGRIFDVHINVRSMRLAGKDCLVAVWRDITAEKAAREALENEAQWHRALVRNAVEGIAIFDAGHRLIEANERFVQMLGCTMEQALTLHLWDIDTARPQDELQRLLPAGQHQEVVYETHYRRRDGSDFDAEVSLQSARIGGRDVFVTITRDISRRMQAEAALQRLNEDLEARVAERTEDLQETHRKLLDIQFAMESVGIGITWVDFASGTLTYANRYAAEFLGYSVDEMLRLHLWDIDPALAAGAYAGFAAQVRQQGHLQRETEQRTRDARMRPVETTVYFHAGDAHASPRLIAFTSDIAHRREAERALIEAKETSEAASLAKSSFLANMSHEIRTPLNAILGLNHLLRRDILQPLQAERLEKMENAGRHLLSIIDDVLDLSKIEAGRLELDRRNFHLSAVLDNVASIVRETAEAKGLQLEIDPDGVPLWLRGDATRLRQALLNFAGNAVKFTDTGHIALRALLLAQRGDELRVRFEVADTGIGLTAEQQARLFRPFEQADGSTARRYGGTGLGLALTRRLIEIMGGEVGVRSAPGEGSHFWFDVPLQCGHGPLPAEPAADPMADAETLLRGEHRGARVLLAEDNLINVEVALELLHAVGLDVTVAENGRQALEQARECRFDVVLMDMQMPEMDGIEATRQIRQLPGWADVPILALTANAFAEDRRACLDAGMNEMLTKPVDPALLYAALLTWLHHHHGRTESRRSISSLRTVRAGVAKPPLHVDALPAQAEDPRLALLRALPGVDVDFGLGAVRHQVPRYLALLQRFVDSLREAHATLEAGLADDDGEALRQMAHRLRGAGSTLGLTAIADIATRLETLLRERDTPGSVAALVRRLSAQLREALQRLTQVLPLTPQAAPLPPTGTAPADPGLLDALDALLHQGDIAAAAFLDTHAVALHATLGSRFAELRAQIGGFDFDAARHTLRSER</sequence>
<dbReference type="CDD" id="cd00082">
    <property type="entry name" value="HisKA"/>
    <property type="match status" value="1"/>
</dbReference>
<dbReference type="SMART" id="SM00388">
    <property type="entry name" value="HisKA"/>
    <property type="match status" value="1"/>
</dbReference>
<dbReference type="CDD" id="cd17546">
    <property type="entry name" value="REC_hyHK_CKI1_RcsC-like"/>
    <property type="match status" value="1"/>
</dbReference>
<organism evidence="21 22">
    <name type="scientific">Sphaerotilus microaerophilus</name>
    <dbReference type="NCBI Taxonomy" id="2914710"/>
    <lineage>
        <taxon>Bacteria</taxon>
        <taxon>Pseudomonadati</taxon>
        <taxon>Pseudomonadota</taxon>
        <taxon>Betaproteobacteria</taxon>
        <taxon>Burkholderiales</taxon>
        <taxon>Sphaerotilaceae</taxon>
        <taxon>Sphaerotilus</taxon>
    </lineage>
</organism>
<dbReference type="Proteomes" id="UP001057498">
    <property type="component" value="Chromosome"/>
</dbReference>
<feature type="domain" description="PAC" evidence="19">
    <location>
        <begin position="326"/>
        <end position="378"/>
    </location>
</feature>
<evidence type="ECO:0000256" key="1">
    <source>
        <dbReference type="ARBA" id="ARBA00000085"/>
    </source>
</evidence>
<evidence type="ECO:0000256" key="4">
    <source>
        <dbReference type="ARBA" id="ARBA00022475"/>
    </source>
</evidence>
<evidence type="ECO:0000256" key="15">
    <source>
        <dbReference type="SAM" id="Phobius"/>
    </source>
</evidence>
<dbReference type="PROSITE" id="PS50112">
    <property type="entry name" value="PAS"/>
    <property type="match status" value="2"/>
</dbReference>
<dbReference type="InterPro" id="IPR036097">
    <property type="entry name" value="HisK_dim/P_sf"/>
</dbReference>
<dbReference type="RefSeq" id="WP_251971556.1">
    <property type="nucleotide sequence ID" value="NZ_AP025730.1"/>
</dbReference>
<dbReference type="PROSITE" id="PS50109">
    <property type="entry name" value="HIS_KIN"/>
    <property type="match status" value="1"/>
</dbReference>
<evidence type="ECO:0000259" key="19">
    <source>
        <dbReference type="PROSITE" id="PS50113"/>
    </source>
</evidence>
<dbReference type="InterPro" id="IPR036641">
    <property type="entry name" value="HPT_dom_sf"/>
</dbReference>
<dbReference type="InterPro" id="IPR003661">
    <property type="entry name" value="HisK_dim/P_dom"/>
</dbReference>
<dbReference type="SMART" id="SM00448">
    <property type="entry name" value="REC"/>
    <property type="match status" value="1"/>
</dbReference>
<feature type="domain" description="Response regulatory" evidence="17">
    <location>
        <begin position="1038"/>
        <end position="1154"/>
    </location>
</feature>
<dbReference type="SUPFAM" id="SSF47226">
    <property type="entry name" value="Histidine-containing phosphotransfer domain, HPT domain"/>
    <property type="match status" value="1"/>
</dbReference>
<feature type="transmembrane region" description="Helical" evidence="15">
    <location>
        <begin position="158"/>
        <end position="180"/>
    </location>
</feature>
<gene>
    <name evidence="21" type="ORF">CATMQ487_02280</name>
</gene>
<feature type="transmembrane region" description="Helical" evidence="15">
    <location>
        <begin position="25"/>
        <end position="46"/>
    </location>
</feature>
<evidence type="ECO:0000256" key="13">
    <source>
        <dbReference type="PROSITE-ProRule" id="PRU00169"/>
    </source>
</evidence>
<dbReference type="Pfam" id="PF08448">
    <property type="entry name" value="PAS_4"/>
    <property type="match status" value="1"/>
</dbReference>
<dbReference type="InterPro" id="IPR003594">
    <property type="entry name" value="HATPase_dom"/>
</dbReference>
<protein>
    <recommendedName>
        <fullName evidence="3">histidine kinase</fullName>
        <ecNumber evidence="3">2.7.13.3</ecNumber>
    </recommendedName>
</protein>
<evidence type="ECO:0000313" key="21">
    <source>
        <dbReference type="EMBL" id="BDI03258.1"/>
    </source>
</evidence>
<keyword evidence="14" id="KW-0175">Coiled coil</keyword>
<dbReference type="Gene3D" id="1.10.287.130">
    <property type="match status" value="1"/>
</dbReference>
<keyword evidence="7" id="KW-0547">Nucleotide-binding</keyword>
<feature type="domain" description="HPt" evidence="20">
    <location>
        <begin position="1217"/>
        <end position="1315"/>
    </location>
</feature>
<dbReference type="InterPro" id="IPR000700">
    <property type="entry name" value="PAS-assoc_C"/>
</dbReference>
<dbReference type="Gene3D" id="3.40.50.2300">
    <property type="match status" value="1"/>
</dbReference>
<evidence type="ECO:0000256" key="10">
    <source>
        <dbReference type="ARBA" id="ARBA00023012"/>
    </source>
</evidence>
<evidence type="ECO:0000256" key="3">
    <source>
        <dbReference type="ARBA" id="ARBA00012438"/>
    </source>
</evidence>
<dbReference type="SUPFAM" id="SSF52172">
    <property type="entry name" value="CheY-like"/>
    <property type="match status" value="1"/>
</dbReference>
<dbReference type="SUPFAM" id="SSF47384">
    <property type="entry name" value="Homodimeric domain of signal transducing histidine kinase"/>
    <property type="match status" value="1"/>
</dbReference>
<dbReference type="Pfam" id="PF01627">
    <property type="entry name" value="Hpt"/>
    <property type="match status" value="1"/>
</dbReference>
<dbReference type="NCBIfam" id="TIGR00229">
    <property type="entry name" value="sensory_box"/>
    <property type="match status" value="4"/>
</dbReference>
<feature type="domain" description="Histidine kinase" evidence="16">
    <location>
        <begin position="789"/>
        <end position="1009"/>
    </location>
</feature>
<dbReference type="InterPro" id="IPR008207">
    <property type="entry name" value="Sig_transdc_His_kin_Hpt_dom"/>
</dbReference>
<keyword evidence="4" id="KW-1003">Cell membrane</keyword>
<dbReference type="InterPro" id="IPR011006">
    <property type="entry name" value="CheY-like_superfamily"/>
</dbReference>
<dbReference type="PRINTS" id="PR00344">
    <property type="entry name" value="BCTRLSENSOR"/>
</dbReference>
<evidence type="ECO:0000256" key="7">
    <source>
        <dbReference type="ARBA" id="ARBA00022741"/>
    </source>
</evidence>
<dbReference type="Pfam" id="PF02518">
    <property type="entry name" value="HATPase_c"/>
    <property type="match status" value="1"/>
</dbReference>
<dbReference type="PANTHER" id="PTHR45339:SF1">
    <property type="entry name" value="HYBRID SIGNAL TRANSDUCTION HISTIDINE KINASE J"/>
    <property type="match status" value="1"/>
</dbReference>
<evidence type="ECO:0000256" key="9">
    <source>
        <dbReference type="ARBA" id="ARBA00022989"/>
    </source>
</evidence>
<evidence type="ECO:0000259" key="17">
    <source>
        <dbReference type="PROSITE" id="PS50110"/>
    </source>
</evidence>
<proteinExistence type="predicted"/>
<evidence type="ECO:0000256" key="8">
    <source>
        <dbReference type="ARBA" id="ARBA00022840"/>
    </source>
</evidence>
<keyword evidence="5 13" id="KW-0597">Phosphoprotein</keyword>
<dbReference type="Pfam" id="PF13426">
    <property type="entry name" value="PAS_9"/>
    <property type="match status" value="2"/>
</dbReference>
<evidence type="ECO:0000259" key="18">
    <source>
        <dbReference type="PROSITE" id="PS50112"/>
    </source>
</evidence>
<dbReference type="Gene3D" id="3.30.565.10">
    <property type="entry name" value="Histidine kinase-like ATPase, C-terminal domain"/>
    <property type="match status" value="1"/>
</dbReference>
<feature type="domain" description="PAC" evidence="19">
    <location>
        <begin position="574"/>
        <end position="624"/>
    </location>
</feature>
<dbReference type="PROSITE" id="PS50894">
    <property type="entry name" value="HPT"/>
    <property type="match status" value="1"/>
</dbReference>
<dbReference type="Gene3D" id="3.30.450.20">
    <property type="entry name" value="PAS domain"/>
    <property type="match status" value="4"/>
</dbReference>
<dbReference type="InterPro" id="IPR000014">
    <property type="entry name" value="PAS"/>
</dbReference>
<feature type="domain" description="PAS" evidence="18">
    <location>
        <begin position="379"/>
        <end position="450"/>
    </location>
</feature>
<comment type="subcellular location">
    <subcellularLocation>
        <location evidence="2">Cell membrane</location>
        <topology evidence="2">Multi-pass membrane protein</topology>
    </subcellularLocation>
</comment>
<dbReference type="InterPro" id="IPR004358">
    <property type="entry name" value="Sig_transdc_His_kin-like_C"/>
</dbReference>
<dbReference type="SMART" id="SM00387">
    <property type="entry name" value="HATPase_c"/>
    <property type="match status" value="1"/>
</dbReference>
<evidence type="ECO:0000256" key="14">
    <source>
        <dbReference type="SAM" id="Coils"/>
    </source>
</evidence>
<dbReference type="InterPro" id="IPR035965">
    <property type="entry name" value="PAS-like_dom_sf"/>
</dbReference>
<evidence type="ECO:0000256" key="6">
    <source>
        <dbReference type="ARBA" id="ARBA00022692"/>
    </source>
</evidence>
<feature type="modified residue" description="Phosphohistidine" evidence="12">
    <location>
        <position position="1256"/>
    </location>
</feature>
<comment type="catalytic activity">
    <reaction evidence="1">
        <text>ATP + protein L-histidine = ADP + protein N-phospho-L-histidine.</text>
        <dbReference type="EC" id="2.7.13.3"/>
    </reaction>
</comment>
<feature type="coiled-coil region" evidence="14">
    <location>
        <begin position="615"/>
        <end position="646"/>
    </location>
</feature>
<dbReference type="PROSITE" id="PS50110">
    <property type="entry name" value="RESPONSE_REGULATORY"/>
    <property type="match status" value="1"/>
</dbReference>